<sequence length="98" mass="11235">MGKLKWFSGGKERKVDASLLIEELLIDLKDDSTKKPLEQVLMHFKEELKLGKSSTPFILSRFNLAVSKVLKDNQISLTDSQTEALKKIRDLSHIRYGF</sequence>
<dbReference type="OrthoDB" id="2135506at2"/>
<dbReference type="Pfam" id="PF08951">
    <property type="entry name" value="EntA_Immun"/>
    <property type="match status" value="1"/>
</dbReference>
<dbReference type="Proteomes" id="UP000238956">
    <property type="component" value="Chromosome"/>
</dbReference>
<dbReference type="InterPro" id="IPR015046">
    <property type="entry name" value="LciA_Immunity-like"/>
</dbReference>
<evidence type="ECO:0000313" key="1">
    <source>
        <dbReference type="EMBL" id="AUW96907.1"/>
    </source>
</evidence>
<dbReference type="Gene3D" id="1.20.1440.140">
    <property type="match status" value="1"/>
</dbReference>
<proteinExistence type="predicted"/>
<reference evidence="1 2" key="2">
    <citation type="submission" date="2018-02" db="EMBL/GenBank/DDBJ databases">
        <title>Whole genome sequencing analysis of Streptococcus pluranimalium isolated from cattle infected mastitis in China.</title>
        <authorList>
            <person name="Zhang J.-R."/>
            <person name="Hu G.-Z."/>
        </authorList>
    </citation>
    <scope>NUCLEOTIDE SEQUENCE [LARGE SCALE GENOMIC DNA]</scope>
    <source>
        <strain evidence="1 2">TH11417</strain>
    </source>
</reference>
<dbReference type="AlphaFoldDB" id="A0A2L0D515"/>
<reference evidence="1 2" key="1">
    <citation type="submission" date="2017-12" db="EMBL/GenBank/DDBJ databases">
        <authorList>
            <person name="Hurst M.R.H."/>
        </authorList>
    </citation>
    <scope>NUCLEOTIDE SEQUENCE [LARGE SCALE GENOMIC DNA]</scope>
    <source>
        <strain evidence="1 2">TH11417</strain>
    </source>
</reference>
<organism evidence="1 2">
    <name type="scientific">Streptococcus pluranimalium</name>
    <dbReference type="NCBI Taxonomy" id="82348"/>
    <lineage>
        <taxon>Bacteria</taxon>
        <taxon>Bacillati</taxon>
        <taxon>Bacillota</taxon>
        <taxon>Bacilli</taxon>
        <taxon>Lactobacillales</taxon>
        <taxon>Streptococcaceae</taxon>
        <taxon>Streptococcus</taxon>
    </lineage>
</organism>
<dbReference type="RefSeq" id="WP_104968229.1">
    <property type="nucleotide sequence ID" value="NZ_CP025536.1"/>
</dbReference>
<gene>
    <name evidence="1" type="ORF">C0J00_07145</name>
</gene>
<protein>
    <submittedName>
        <fullName evidence="1">Bacteriocin immunity protein</fullName>
    </submittedName>
</protein>
<dbReference type="EMBL" id="CP025536">
    <property type="protein sequence ID" value="AUW96907.1"/>
    <property type="molecule type" value="Genomic_DNA"/>
</dbReference>
<name>A0A2L0D515_9STRE</name>
<dbReference type="GeneID" id="98393684"/>
<keyword evidence="2" id="KW-1185">Reference proteome</keyword>
<dbReference type="KEGG" id="splr:C0J00_07145"/>
<dbReference type="GO" id="GO:0030153">
    <property type="term" value="P:bacteriocin immunity"/>
    <property type="evidence" value="ECO:0007669"/>
    <property type="project" value="InterPro"/>
</dbReference>
<accession>A0A2L0D515</accession>
<dbReference type="InterPro" id="IPR053739">
    <property type="entry name" value="Bact_Immunity_Domain_sf"/>
</dbReference>
<evidence type="ECO:0000313" key="2">
    <source>
        <dbReference type="Proteomes" id="UP000238956"/>
    </source>
</evidence>